<reference evidence="1" key="1">
    <citation type="submission" date="2019-12" db="EMBL/GenBank/DDBJ databases">
        <authorList>
            <person name="Cremers G."/>
        </authorList>
    </citation>
    <scope>NUCLEOTIDE SEQUENCE</scope>
    <source>
        <strain evidence="1">Vvax</strain>
    </source>
</reference>
<dbReference type="InterPro" id="IPR021276">
    <property type="entry name" value="DUF2855"/>
</dbReference>
<dbReference type="EMBL" id="LR743507">
    <property type="protein sequence ID" value="CAA2099145.1"/>
    <property type="molecule type" value="Genomic_DNA"/>
</dbReference>
<accession>A0A679IYN8</accession>
<protein>
    <recommendedName>
        <fullName evidence="2">DUF2855 family protein</fullName>
    </recommendedName>
</protein>
<sequence>MSTTSLFVRKDQLATTRLHTATDEALADGQVRVRIDGFALTSNNITYAAFGDAMSYWQFYPTGEEGWGSVPVWGFASVVQSLHPGVAAGERLYGYWPMASAAVLTPGRLSPERFTDMAGHRAALPAVYNQYFRCASDPLYTADTEDIQALLRPLFITSWLIDDFMGDNDFFGAKTMLLSSASSKTAYGTAFQLHQRKDVEVIGLTSPANVAFCESLGCYDRVATYDALDTIAADTPCVYVDFAGNGALRNAIHERFANLKYSSSIGGTHVEQLAAKGAGKELAGPRATLFFAPAQIKKRTGEWGADEFARRMVAAWHQFLAAVTDTKNPWLHAEHHDGGEAVQAAYGHVLGGKGDPRTGHILSLSRQPARA</sequence>
<dbReference type="RefSeq" id="WP_339087880.1">
    <property type="nucleotide sequence ID" value="NZ_LR743507.1"/>
</dbReference>
<evidence type="ECO:0000313" key="1">
    <source>
        <dbReference type="EMBL" id="CAA2099145.1"/>
    </source>
</evidence>
<name>A0A679IYN8_VARPD</name>
<gene>
    <name evidence="1" type="ORF">VVAX_00089</name>
</gene>
<evidence type="ECO:0008006" key="2">
    <source>
        <dbReference type="Google" id="ProtNLM"/>
    </source>
</evidence>
<proteinExistence type="predicted"/>
<dbReference type="AlphaFoldDB" id="A0A679IYN8"/>
<dbReference type="Pfam" id="PF11017">
    <property type="entry name" value="DUF2855"/>
    <property type="match status" value="1"/>
</dbReference>
<organism evidence="1">
    <name type="scientific">Variovorax paradoxus</name>
    <dbReference type="NCBI Taxonomy" id="34073"/>
    <lineage>
        <taxon>Bacteria</taxon>
        <taxon>Pseudomonadati</taxon>
        <taxon>Pseudomonadota</taxon>
        <taxon>Betaproteobacteria</taxon>
        <taxon>Burkholderiales</taxon>
        <taxon>Comamonadaceae</taxon>
        <taxon>Variovorax</taxon>
    </lineage>
</organism>